<evidence type="ECO:0000313" key="17">
    <source>
        <dbReference type="EMBL" id="TGY94414.1"/>
    </source>
</evidence>
<comment type="caution">
    <text evidence="17">The sequence shown here is derived from an EMBL/GenBank/DDBJ whole genome shotgun (WGS) entry which is preliminary data.</text>
</comment>
<dbReference type="RefSeq" id="WP_135943611.1">
    <property type="nucleotide sequence ID" value="NZ_BMEI01000001.1"/>
</dbReference>
<evidence type="ECO:0000256" key="4">
    <source>
        <dbReference type="ARBA" id="ARBA00016902"/>
    </source>
</evidence>
<dbReference type="GO" id="GO:0043022">
    <property type="term" value="F:ribosome binding"/>
    <property type="evidence" value="ECO:0007669"/>
    <property type="project" value="TreeGrafter"/>
</dbReference>
<dbReference type="PANTHER" id="PTHR30560:SF3">
    <property type="entry name" value="TRIGGER FACTOR-LIKE PROTEIN TIG, CHLOROPLASTIC"/>
    <property type="match status" value="1"/>
</dbReference>
<dbReference type="InterPro" id="IPR008881">
    <property type="entry name" value="Trigger_fac_ribosome-bd_bac"/>
</dbReference>
<evidence type="ECO:0000256" key="12">
    <source>
        <dbReference type="HAMAP-Rule" id="MF_00303"/>
    </source>
</evidence>
<dbReference type="GO" id="GO:0051083">
    <property type="term" value="P:'de novo' cotranslational protein folding"/>
    <property type="evidence" value="ECO:0007669"/>
    <property type="project" value="TreeGrafter"/>
</dbReference>
<dbReference type="Pfam" id="PF05697">
    <property type="entry name" value="Trigger_N"/>
    <property type="match status" value="1"/>
</dbReference>
<keyword evidence="9 12" id="KW-0131">Cell cycle</keyword>
<dbReference type="InterPro" id="IPR027304">
    <property type="entry name" value="Trigger_fact/SurA_dom_sf"/>
</dbReference>
<keyword evidence="5 12" id="KW-0132">Cell division</keyword>
<dbReference type="NCBIfam" id="TIGR00115">
    <property type="entry name" value="tig"/>
    <property type="match status" value="1"/>
</dbReference>
<dbReference type="SUPFAM" id="SSF102735">
    <property type="entry name" value="Trigger factor ribosome-binding domain"/>
    <property type="match status" value="1"/>
</dbReference>
<dbReference type="AlphaFoldDB" id="A0A4S2HEE4"/>
<dbReference type="GO" id="GO:0015031">
    <property type="term" value="P:protein transport"/>
    <property type="evidence" value="ECO:0007669"/>
    <property type="project" value="UniProtKB-UniRule"/>
</dbReference>
<feature type="region of interest" description="Disordered" evidence="15">
    <location>
        <begin position="435"/>
        <end position="524"/>
    </location>
</feature>
<comment type="similarity">
    <text evidence="2 12 14">Belongs to the FKBP-type PPIase family. Tig subfamily.</text>
</comment>
<keyword evidence="6 12" id="KW-0697">Rotamase</keyword>
<evidence type="ECO:0000256" key="9">
    <source>
        <dbReference type="ARBA" id="ARBA00023306"/>
    </source>
</evidence>
<evidence type="ECO:0000256" key="11">
    <source>
        <dbReference type="ARBA" id="ARBA00029986"/>
    </source>
</evidence>
<proteinExistence type="inferred from homology"/>
<feature type="compositionally biased region" description="Basic residues" evidence="15">
    <location>
        <begin position="508"/>
        <end position="524"/>
    </location>
</feature>
<keyword evidence="18" id="KW-1185">Reference proteome</keyword>
<evidence type="ECO:0000256" key="1">
    <source>
        <dbReference type="ARBA" id="ARBA00000971"/>
    </source>
</evidence>
<dbReference type="GO" id="GO:0051301">
    <property type="term" value="P:cell division"/>
    <property type="evidence" value="ECO:0007669"/>
    <property type="project" value="UniProtKB-KW"/>
</dbReference>
<evidence type="ECO:0000256" key="6">
    <source>
        <dbReference type="ARBA" id="ARBA00023110"/>
    </source>
</evidence>
<keyword evidence="8 12" id="KW-0413">Isomerase</keyword>
<dbReference type="InterPro" id="IPR008880">
    <property type="entry name" value="Trigger_fac_C"/>
</dbReference>
<reference evidence="17 18" key="1">
    <citation type="journal article" date="2013" name="Int. J. Syst. Evol. Microbiol.">
        <title>Marinicauda pacifica gen. nov., sp. nov., a prosthecate alphaproteobacterium of the family Hyphomonadaceae isolated from deep seawater.</title>
        <authorList>
            <person name="Zhang X.Y."/>
            <person name="Li G.W."/>
            <person name="Wang C.S."/>
            <person name="Zhang Y.J."/>
            <person name="Xu X.W."/>
            <person name="Li H."/>
            <person name="Liu A."/>
            <person name="Liu C."/>
            <person name="Xie B.B."/>
            <person name="Qin Q.L."/>
            <person name="Xu Z."/>
            <person name="Chen X.L."/>
            <person name="Zhou B.C."/>
            <person name="Zhang Y.Z."/>
        </authorList>
    </citation>
    <scope>NUCLEOTIDE SEQUENCE [LARGE SCALE GENOMIC DNA]</scope>
    <source>
        <strain evidence="17 18">P-1 km-3</strain>
    </source>
</reference>
<dbReference type="SUPFAM" id="SSF109998">
    <property type="entry name" value="Triger factor/SurA peptide-binding domain-like"/>
    <property type="match status" value="1"/>
</dbReference>
<dbReference type="InterPro" id="IPR005215">
    <property type="entry name" value="Trig_fac"/>
</dbReference>
<evidence type="ECO:0000256" key="13">
    <source>
        <dbReference type="PROSITE-ProRule" id="PRU00277"/>
    </source>
</evidence>
<dbReference type="OrthoDB" id="9767721at2"/>
<dbReference type="InterPro" id="IPR001179">
    <property type="entry name" value="PPIase_FKBP_dom"/>
</dbReference>
<sequence>MNVAEKSAKGLSRVFEVTVPASDLDERLSQKIEEIRPQVRLKGFRPGKVPTAHIRKMFGTSIMGDILQELVPQTTQEVLSEREIRPANQPNIDVKSDADDVLKGGKDFQFEISLEIMPEFETVDPKTLKLEKPVAPVADEQVDEALSELAEQTKSYDKKAKTAKAAEGDKVVIDFIGRIDGEAFDGGTAEDAELVIGSGQFIPGFEEQLIGAKAGDDVEVKVSFPDDYQAKHLAGKEAAFETKVKEVQGPAETKIDDDLAKNFGLSDLAALKDALKGRFETEHNQASRMKVKRQILDQLDEAHADVELPTGMVEQEFAQIWMQVEDAIKKGELEDEDKDKSEDELKSEYRAIAERRVRLGLVLAEMGRKANVEVSQEELARAVNQEAQRFPGQERQVVDYFQKNPQAIQSLRAPIYEEKVVDYILELADVSEKKVDRETLFEEEEDEVEAAKKTAKKKPAAKKKAAAKKDEAKKDGGDTKKAPAKKAAAKKGEESKGTESKDSAAKKPAAKKAPAKKKAAPKKD</sequence>
<organism evidence="17 18">
    <name type="scientific">Marinicauda pacifica</name>
    <dbReference type="NCBI Taxonomy" id="1133559"/>
    <lineage>
        <taxon>Bacteria</taxon>
        <taxon>Pseudomonadati</taxon>
        <taxon>Pseudomonadota</taxon>
        <taxon>Alphaproteobacteria</taxon>
        <taxon>Maricaulales</taxon>
        <taxon>Maricaulaceae</taxon>
        <taxon>Marinicauda</taxon>
    </lineage>
</organism>
<evidence type="ECO:0000259" key="16">
    <source>
        <dbReference type="PROSITE" id="PS50059"/>
    </source>
</evidence>
<dbReference type="GO" id="GO:0043335">
    <property type="term" value="P:protein unfolding"/>
    <property type="evidence" value="ECO:0007669"/>
    <property type="project" value="TreeGrafter"/>
</dbReference>
<dbReference type="PROSITE" id="PS50059">
    <property type="entry name" value="FKBP_PPIASE"/>
    <property type="match status" value="1"/>
</dbReference>
<name>A0A4S2HEE4_9PROT</name>
<dbReference type="InterPro" id="IPR036611">
    <property type="entry name" value="Trigger_fac_ribosome-bd_sf"/>
</dbReference>
<dbReference type="EC" id="5.2.1.8" evidence="3 12"/>
<dbReference type="GO" id="GO:0003755">
    <property type="term" value="F:peptidyl-prolyl cis-trans isomerase activity"/>
    <property type="evidence" value="ECO:0007669"/>
    <property type="project" value="UniProtKB-UniRule"/>
</dbReference>
<dbReference type="HAMAP" id="MF_00303">
    <property type="entry name" value="Trigger_factor_Tig"/>
    <property type="match status" value="1"/>
</dbReference>
<evidence type="ECO:0000256" key="3">
    <source>
        <dbReference type="ARBA" id="ARBA00013194"/>
    </source>
</evidence>
<keyword evidence="7 12" id="KW-0143">Chaperone</keyword>
<evidence type="ECO:0000256" key="15">
    <source>
        <dbReference type="SAM" id="MobiDB-lite"/>
    </source>
</evidence>
<dbReference type="Gene3D" id="3.30.70.1050">
    <property type="entry name" value="Trigger factor ribosome-binding domain"/>
    <property type="match status" value="1"/>
</dbReference>
<dbReference type="InterPro" id="IPR037041">
    <property type="entry name" value="Trigger_fac_C_sf"/>
</dbReference>
<dbReference type="Gene3D" id="1.10.3120.10">
    <property type="entry name" value="Trigger factor, C-terminal domain"/>
    <property type="match status" value="1"/>
</dbReference>
<evidence type="ECO:0000256" key="2">
    <source>
        <dbReference type="ARBA" id="ARBA00005464"/>
    </source>
</evidence>
<comment type="catalytic activity">
    <reaction evidence="1 12 13">
        <text>[protein]-peptidylproline (omega=180) = [protein]-peptidylproline (omega=0)</text>
        <dbReference type="Rhea" id="RHEA:16237"/>
        <dbReference type="Rhea" id="RHEA-COMP:10747"/>
        <dbReference type="Rhea" id="RHEA-COMP:10748"/>
        <dbReference type="ChEBI" id="CHEBI:83833"/>
        <dbReference type="ChEBI" id="CHEBI:83834"/>
        <dbReference type="EC" id="5.2.1.8"/>
    </reaction>
</comment>
<accession>A0A4S2HEE4</accession>
<evidence type="ECO:0000256" key="7">
    <source>
        <dbReference type="ARBA" id="ARBA00023186"/>
    </source>
</evidence>
<keyword evidence="12" id="KW-0963">Cytoplasm</keyword>
<evidence type="ECO:0000313" key="18">
    <source>
        <dbReference type="Proteomes" id="UP000305451"/>
    </source>
</evidence>
<dbReference type="InterPro" id="IPR046357">
    <property type="entry name" value="PPIase_dom_sf"/>
</dbReference>
<dbReference type="Pfam" id="PF00254">
    <property type="entry name" value="FKBP_C"/>
    <property type="match status" value="1"/>
</dbReference>
<evidence type="ECO:0000256" key="14">
    <source>
        <dbReference type="RuleBase" id="RU003914"/>
    </source>
</evidence>
<dbReference type="SUPFAM" id="SSF54534">
    <property type="entry name" value="FKBP-like"/>
    <property type="match status" value="1"/>
</dbReference>
<gene>
    <name evidence="12" type="primary">tig</name>
    <name evidence="17" type="ORF">E5162_03825</name>
</gene>
<comment type="domain">
    <text evidence="12">Consists of 3 domains; the N-terminus binds the ribosome, the middle domain has PPIase activity, while the C-terminus has intrinsic chaperone activity on its own.</text>
</comment>
<dbReference type="Proteomes" id="UP000305451">
    <property type="component" value="Unassembled WGS sequence"/>
</dbReference>
<evidence type="ECO:0000256" key="5">
    <source>
        <dbReference type="ARBA" id="ARBA00022618"/>
    </source>
</evidence>
<feature type="compositionally biased region" description="Basic and acidic residues" evidence="15">
    <location>
        <begin position="490"/>
        <end position="505"/>
    </location>
</feature>
<protein>
    <recommendedName>
        <fullName evidence="4 12">Trigger factor</fullName>
        <shortName evidence="12">TF</shortName>
        <ecNumber evidence="3 12">5.2.1.8</ecNumber>
    </recommendedName>
    <alternativeName>
        <fullName evidence="11 12">PPIase</fullName>
    </alternativeName>
</protein>
<feature type="domain" description="PPIase FKBP-type" evidence="16">
    <location>
        <begin position="168"/>
        <end position="248"/>
    </location>
</feature>
<dbReference type="Pfam" id="PF05698">
    <property type="entry name" value="Trigger_C"/>
    <property type="match status" value="1"/>
</dbReference>
<feature type="compositionally biased region" description="Basic and acidic residues" evidence="15">
    <location>
        <begin position="467"/>
        <end position="481"/>
    </location>
</feature>
<dbReference type="EMBL" id="SRXV01000001">
    <property type="protein sequence ID" value="TGY94414.1"/>
    <property type="molecule type" value="Genomic_DNA"/>
</dbReference>
<comment type="subcellular location">
    <subcellularLocation>
        <location evidence="12">Cytoplasm</location>
    </subcellularLocation>
    <text evidence="12">About half TF is bound to the ribosome near the polypeptide exit tunnel while the other half is free in the cytoplasm.</text>
</comment>
<feature type="compositionally biased region" description="Basic residues" evidence="15">
    <location>
        <begin position="453"/>
        <end position="466"/>
    </location>
</feature>
<dbReference type="FunFam" id="3.10.50.40:FF:000001">
    <property type="entry name" value="Trigger factor"/>
    <property type="match status" value="1"/>
</dbReference>
<evidence type="ECO:0000256" key="10">
    <source>
        <dbReference type="ARBA" id="ARBA00024849"/>
    </source>
</evidence>
<dbReference type="GO" id="GO:0005737">
    <property type="term" value="C:cytoplasm"/>
    <property type="evidence" value="ECO:0007669"/>
    <property type="project" value="UniProtKB-SubCell"/>
</dbReference>
<dbReference type="PANTHER" id="PTHR30560">
    <property type="entry name" value="TRIGGER FACTOR CHAPERONE AND PEPTIDYL-PROLYL CIS/TRANS ISOMERASE"/>
    <property type="match status" value="1"/>
</dbReference>
<dbReference type="GO" id="GO:0044183">
    <property type="term" value="F:protein folding chaperone"/>
    <property type="evidence" value="ECO:0007669"/>
    <property type="project" value="TreeGrafter"/>
</dbReference>
<dbReference type="Gene3D" id="3.10.50.40">
    <property type="match status" value="1"/>
</dbReference>
<evidence type="ECO:0000256" key="8">
    <source>
        <dbReference type="ARBA" id="ARBA00023235"/>
    </source>
</evidence>
<comment type="function">
    <text evidence="10 12">Involved in protein export. Acts as a chaperone by maintaining the newly synthesized protein in an open conformation. Functions as a peptidyl-prolyl cis-trans isomerase.</text>
</comment>